<dbReference type="GO" id="GO:0007059">
    <property type="term" value="P:chromosome segregation"/>
    <property type="evidence" value="ECO:0007669"/>
    <property type="project" value="InterPro"/>
</dbReference>
<dbReference type="GO" id="GO:0000940">
    <property type="term" value="C:outer kinetochore"/>
    <property type="evidence" value="ECO:0007669"/>
    <property type="project" value="TreeGrafter"/>
</dbReference>
<keyword evidence="2 3" id="KW-0175">Coiled coil</keyword>
<evidence type="ECO:0000256" key="2">
    <source>
        <dbReference type="ARBA" id="ARBA00023054"/>
    </source>
</evidence>
<feature type="coiled-coil region" evidence="3">
    <location>
        <begin position="43"/>
        <end position="80"/>
    </location>
</feature>
<evidence type="ECO:0000313" key="5">
    <source>
        <dbReference type="EMBL" id="KAK4528579.1"/>
    </source>
</evidence>
<keyword evidence="6" id="KW-1185">Reference proteome</keyword>
<comment type="caution">
    <text evidence="5">The sequence shown here is derived from an EMBL/GenBank/DDBJ whole genome shotgun (WGS) entry which is preliminary data.</text>
</comment>
<evidence type="ECO:0000313" key="6">
    <source>
        <dbReference type="Proteomes" id="UP001300502"/>
    </source>
</evidence>
<evidence type="ECO:0000256" key="3">
    <source>
        <dbReference type="SAM" id="Coils"/>
    </source>
</evidence>
<dbReference type="GO" id="GO:0072686">
    <property type="term" value="C:mitotic spindle"/>
    <property type="evidence" value="ECO:0007669"/>
    <property type="project" value="TreeGrafter"/>
</dbReference>
<dbReference type="FunFam" id="1.10.10.1890:FF:000002">
    <property type="entry name" value="Spindle and kinetochore-associated protein 1"/>
    <property type="match status" value="1"/>
</dbReference>
<proteinExistence type="inferred from homology"/>
<dbReference type="Gene3D" id="1.10.10.1890">
    <property type="entry name" value="Ska1 microtubule binding domain-like"/>
    <property type="match status" value="1"/>
</dbReference>
<dbReference type="EMBL" id="JANCYU010000066">
    <property type="protein sequence ID" value="KAK4528579.1"/>
    <property type="molecule type" value="Genomic_DNA"/>
</dbReference>
<evidence type="ECO:0000256" key="1">
    <source>
        <dbReference type="ARBA" id="ARBA00006836"/>
    </source>
</evidence>
<dbReference type="InterPro" id="IPR042031">
    <property type="entry name" value="SKA1_MBD_sf"/>
</dbReference>
<feature type="compositionally biased region" description="Low complexity" evidence="4">
    <location>
        <begin position="147"/>
        <end position="156"/>
    </location>
</feature>
<dbReference type="InterPro" id="IPR009829">
    <property type="entry name" value="SKA1"/>
</dbReference>
<sequence>MAPLETEEIGRAWTEYLNYLQERVNELKSLFFFRIDETDEKNLQRITACLRESNETLNKAENLLHNLKVYVQSEQEAQEEGQILKDLIESFDSKVKTMLKQLPEGDQSYVGNCIKDTTYSYGTGTQESEMLPQNQKQQTSEKKRVSSAHSPSNNISSITVGKVSADELSQVPQYLKGRLTTEKVNQIIDKLDSLFREKYTLLSKPLRTLSSAEIDRVTDYRNQEVDQVANSYFLSDQDLKNCSCLKFDTTTKNTLHVLRHLGRLKEVQSKDRRLYMIVS</sequence>
<dbReference type="Pfam" id="PF07160">
    <property type="entry name" value="SKA1"/>
    <property type="match status" value="1"/>
</dbReference>
<feature type="compositionally biased region" description="Polar residues" evidence="4">
    <location>
        <begin position="124"/>
        <end position="138"/>
    </location>
</feature>
<evidence type="ECO:0008006" key="7">
    <source>
        <dbReference type="Google" id="ProtNLM"/>
    </source>
</evidence>
<dbReference type="Proteomes" id="UP001300502">
    <property type="component" value="Unassembled WGS sequence"/>
</dbReference>
<name>A0AAV9IMT8_9RHOD</name>
<feature type="region of interest" description="Disordered" evidence="4">
    <location>
        <begin position="124"/>
        <end position="156"/>
    </location>
</feature>
<accession>A0AAV9IMT8</accession>
<dbReference type="GO" id="GO:0008017">
    <property type="term" value="F:microtubule binding"/>
    <property type="evidence" value="ECO:0007669"/>
    <property type="project" value="InterPro"/>
</dbReference>
<reference evidence="5 6" key="1">
    <citation type="submission" date="2022-07" db="EMBL/GenBank/DDBJ databases">
        <title>Genome-wide signatures of adaptation to extreme environments.</title>
        <authorList>
            <person name="Cho C.H."/>
            <person name="Yoon H.S."/>
        </authorList>
    </citation>
    <scope>NUCLEOTIDE SEQUENCE [LARGE SCALE GENOMIC DNA]</scope>
    <source>
        <strain evidence="5 6">108.79 E11</strain>
    </source>
</reference>
<dbReference type="GO" id="GO:0051301">
    <property type="term" value="P:cell division"/>
    <property type="evidence" value="ECO:0007669"/>
    <property type="project" value="InterPro"/>
</dbReference>
<dbReference type="PANTHER" id="PTHR28573:SF1">
    <property type="entry name" value="SPINDLE AND KINETOCHORE-ASSOCIATED PROTEIN 1"/>
    <property type="match status" value="1"/>
</dbReference>
<protein>
    <recommendedName>
        <fullName evidence="7">Spindle and kinetochore-associated protein 1</fullName>
    </recommendedName>
</protein>
<dbReference type="GO" id="GO:0031110">
    <property type="term" value="P:regulation of microtubule polymerization or depolymerization"/>
    <property type="evidence" value="ECO:0007669"/>
    <property type="project" value="TreeGrafter"/>
</dbReference>
<comment type="similarity">
    <text evidence="1">Belongs to the SKA1 family.</text>
</comment>
<gene>
    <name evidence="5" type="ORF">GAYE_SCF61G6524</name>
</gene>
<dbReference type="GO" id="GO:0000278">
    <property type="term" value="P:mitotic cell cycle"/>
    <property type="evidence" value="ECO:0007669"/>
    <property type="project" value="TreeGrafter"/>
</dbReference>
<organism evidence="5 6">
    <name type="scientific">Galdieria yellowstonensis</name>
    <dbReference type="NCBI Taxonomy" id="3028027"/>
    <lineage>
        <taxon>Eukaryota</taxon>
        <taxon>Rhodophyta</taxon>
        <taxon>Bangiophyceae</taxon>
        <taxon>Galdieriales</taxon>
        <taxon>Galdieriaceae</taxon>
        <taxon>Galdieria</taxon>
    </lineage>
</organism>
<dbReference type="AlphaFoldDB" id="A0AAV9IMT8"/>
<dbReference type="PANTHER" id="PTHR28573">
    <property type="entry name" value="SPINDLE AND KINETOCHORE-ASSOCIATED PROTEIN 1"/>
    <property type="match status" value="1"/>
</dbReference>
<dbReference type="GO" id="GO:0005876">
    <property type="term" value="C:spindle microtubule"/>
    <property type="evidence" value="ECO:0007669"/>
    <property type="project" value="TreeGrafter"/>
</dbReference>
<evidence type="ECO:0000256" key="4">
    <source>
        <dbReference type="SAM" id="MobiDB-lite"/>
    </source>
</evidence>